<dbReference type="EMBL" id="MLAU01053156">
    <property type="protein sequence ID" value="OIW22042.1"/>
    <property type="molecule type" value="Genomic_DNA"/>
</dbReference>
<evidence type="ECO:0000259" key="7">
    <source>
        <dbReference type="SMART" id="SM00249"/>
    </source>
</evidence>
<keyword evidence="11" id="KW-1185">Reference proteome</keyword>
<dbReference type="PANTHER" id="PTHR14571">
    <property type="entry name" value="HISTONE-LYSINE N-METHYLTRANSFERASE SET-26-RELATED"/>
    <property type="match status" value="1"/>
</dbReference>
<sequence length="283" mass="31685">MKGRSYGLQNMDSVEDWGDGSWTVDCICGVTFDDGEEMVKCDECGVWVHTRCSRYVKGDDTFTCDKCKPNIDVVIAATMHNTEETEVTHLSDDHPTKTTSLKNKNKHNQIAVSEVDSSNSWTPFKLWTKKPIEERVHVQGIPGGDPSIFATLGKNSIFGPQLWKSTGYIPKKFNFQYEEFPCWDNDNHNGTGVLFSFSKDTSPVLASSLVASIDLRSDEKQTMAAKSLKEVNKVGNEDGGNVHNDVRDEDQSGKKKQKKMKISDKMVDTKKRSSHSSRTGDFI</sequence>
<keyword evidence="5" id="KW-0539">Nucleus</keyword>
<dbReference type="PROSITE" id="PS01359">
    <property type="entry name" value="ZF_PHD_1"/>
    <property type="match status" value="1"/>
</dbReference>
<evidence type="ECO:0000256" key="5">
    <source>
        <dbReference type="ARBA" id="ARBA00023242"/>
    </source>
</evidence>
<evidence type="ECO:0000256" key="3">
    <source>
        <dbReference type="ARBA" id="ARBA00022771"/>
    </source>
</evidence>
<feature type="region of interest" description="Disordered" evidence="6">
    <location>
        <begin position="232"/>
        <end position="283"/>
    </location>
</feature>
<feature type="compositionally biased region" description="Basic and acidic residues" evidence="6">
    <location>
        <begin position="244"/>
        <end position="253"/>
    </location>
</feature>
<dbReference type="SUPFAM" id="SSF57903">
    <property type="entry name" value="FYVE/PHD zinc finger"/>
    <property type="match status" value="1"/>
</dbReference>
<dbReference type="Proteomes" id="UP000188354">
    <property type="component" value="Unassembled WGS sequence"/>
</dbReference>
<keyword evidence="2" id="KW-0479">Metal-binding</keyword>
<keyword evidence="3" id="KW-0863">Zinc-finger</keyword>
<evidence type="ECO:0000313" key="10">
    <source>
        <dbReference type="EMBL" id="OIW22042.1"/>
    </source>
</evidence>
<evidence type="ECO:0000256" key="1">
    <source>
        <dbReference type="ARBA" id="ARBA00004123"/>
    </source>
</evidence>
<dbReference type="PANTHER" id="PTHR14571:SF9">
    <property type="entry name" value="HISTONE-LYSINE N-METHYLTRANSFERASE SET-26-RELATED"/>
    <property type="match status" value="1"/>
</dbReference>
<name>A0A1J7GJM1_LUPAN</name>
<comment type="subcellular location">
    <subcellularLocation>
        <location evidence="1">Nucleus</location>
    </subcellularLocation>
</comment>
<feature type="domain" description="Zinc finger PHD-type" evidence="7">
    <location>
        <begin position="25"/>
        <end position="68"/>
    </location>
</feature>
<dbReference type="SMART" id="SM00249">
    <property type="entry name" value="PHD"/>
    <property type="match status" value="1"/>
</dbReference>
<keyword evidence="4" id="KW-0862">Zinc</keyword>
<dbReference type="InterPro" id="IPR019786">
    <property type="entry name" value="Zinc_finger_PHD-type_CS"/>
</dbReference>
<gene>
    <name evidence="8" type="ORF">TanjilG_14406</name>
    <name evidence="9" type="ORF">TanjilG_31409</name>
    <name evidence="10" type="ORF">TanjilG_31410</name>
</gene>
<evidence type="ECO:0000256" key="4">
    <source>
        <dbReference type="ARBA" id="ARBA00022833"/>
    </source>
</evidence>
<evidence type="ECO:0000313" key="9">
    <source>
        <dbReference type="EMBL" id="OIW22041.1"/>
    </source>
</evidence>
<dbReference type="Gramene" id="OIV89884">
    <property type="protein sequence ID" value="OIV89884"/>
    <property type="gene ID" value="TanjilG_14406"/>
</dbReference>
<evidence type="ECO:0000313" key="8">
    <source>
        <dbReference type="EMBL" id="OIV89884.1"/>
    </source>
</evidence>
<proteinExistence type="predicted"/>
<organism evidence="8 11">
    <name type="scientific">Lupinus angustifolius</name>
    <name type="common">Narrow-leaved blue lupine</name>
    <dbReference type="NCBI Taxonomy" id="3871"/>
    <lineage>
        <taxon>Eukaryota</taxon>
        <taxon>Viridiplantae</taxon>
        <taxon>Streptophyta</taxon>
        <taxon>Embryophyta</taxon>
        <taxon>Tracheophyta</taxon>
        <taxon>Spermatophyta</taxon>
        <taxon>Magnoliopsida</taxon>
        <taxon>eudicotyledons</taxon>
        <taxon>Gunneridae</taxon>
        <taxon>Pentapetalae</taxon>
        <taxon>rosids</taxon>
        <taxon>fabids</taxon>
        <taxon>Fabales</taxon>
        <taxon>Fabaceae</taxon>
        <taxon>Papilionoideae</taxon>
        <taxon>50 kb inversion clade</taxon>
        <taxon>genistoids sensu lato</taxon>
        <taxon>core genistoids</taxon>
        <taxon>Genisteae</taxon>
        <taxon>Lupinus</taxon>
    </lineage>
</organism>
<evidence type="ECO:0000256" key="2">
    <source>
        <dbReference type="ARBA" id="ARBA00022723"/>
    </source>
</evidence>
<evidence type="ECO:0000313" key="11">
    <source>
        <dbReference type="Proteomes" id="UP000188354"/>
    </source>
</evidence>
<dbReference type="InterPro" id="IPR011011">
    <property type="entry name" value="Znf_FYVE_PHD"/>
</dbReference>
<accession>A0A1J7GJM1</accession>
<feature type="compositionally biased region" description="Basic and acidic residues" evidence="6">
    <location>
        <begin position="261"/>
        <end position="271"/>
    </location>
</feature>
<dbReference type="InterPro" id="IPR019787">
    <property type="entry name" value="Znf_PHD-finger"/>
</dbReference>
<dbReference type="Gramene" id="OIW22042">
    <property type="protein sequence ID" value="OIW22042"/>
    <property type="gene ID" value="TanjilG_31410"/>
</dbReference>
<dbReference type="AlphaFoldDB" id="A0A1J7GJM1"/>
<dbReference type="InterPro" id="IPR013083">
    <property type="entry name" value="Znf_RING/FYVE/PHD"/>
</dbReference>
<dbReference type="InterPro" id="IPR001965">
    <property type="entry name" value="Znf_PHD"/>
</dbReference>
<dbReference type="EMBL" id="KV862220">
    <property type="protein sequence ID" value="OIV89884.1"/>
    <property type="molecule type" value="Genomic_DNA"/>
</dbReference>
<dbReference type="GO" id="GO:0008270">
    <property type="term" value="F:zinc ion binding"/>
    <property type="evidence" value="ECO:0007669"/>
    <property type="project" value="UniProtKB-KW"/>
</dbReference>
<reference evidence="8 11" key="1">
    <citation type="journal article" date="2017" name="Plant Biotechnol. J.">
        <title>A comprehensive draft genome sequence for lupin (Lupinus angustifolius), an emerging health food: insights into plant-microbe interactions and legume evolution.</title>
        <authorList>
            <person name="Hane J.K."/>
            <person name="Ming Y."/>
            <person name="Kamphuis L.G."/>
            <person name="Nelson M.N."/>
            <person name="Garg G."/>
            <person name="Atkins C.A."/>
            <person name="Bayer P.E."/>
            <person name="Bravo A."/>
            <person name="Bringans S."/>
            <person name="Cannon S."/>
            <person name="Edwards D."/>
            <person name="Foley R."/>
            <person name="Gao L.L."/>
            <person name="Harrison M.J."/>
            <person name="Huang W."/>
            <person name="Hurgobin B."/>
            <person name="Li S."/>
            <person name="Liu C.W."/>
            <person name="McGrath A."/>
            <person name="Morahan G."/>
            <person name="Murray J."/>
            <person name="Weller J."/>
            <person name="Jian J."/>
            <person name="Singh K.B."/>
        </authorList>
    </citation>
    <scope>NUCLEOTIDE SEQUENCE [LARGE SCALE GENOMIC DNA]</scope>
    <source>
        <strain evidence="11">cv. Tanjil</strain>
        <tissue evidence="8">Whole plant</tissue>
    </source>
</reference>
<protein>
    <recommendedName>
        <fullName evidence="7">Zinc finger PHD-type domain-containing protein</fullName>
    </recommendedName>
</protein>
<dbReference type="EMBL" id="MLAU01053156">
    <property type="protein sequence ID" value="OIW22041.1"/>
    <property type="molecule type" value="Genomic_DNA"/>
</dbReference>
<evidence type="ECO:0000256" key="6">
    <source>
        <dbReference type="SAM" id="MobiDB-lite"/>
    </source>
</evidence>
<dbReference type="Gene3D" id="3.30.40.10">
    <property type="entry name" value="Zinc/RING finger domain, C3HC4 (zinc finger)"/>
    <property type="match status" value="1"/>
</dbReference>
<dbReference type="Pfam" id="PF00628">
    <property type="entry name" value="PHD"/>
    <property type="match status" value="1"/>
</dbReference>
<dbReference type="Gramene" id="OIW22041">
    <property type="protein sequence ID" value="OIW22041"/>
    <property type="gene ID" value="TanjilG_31409"/>
</dbReference>
<dbReference type="GO" id="GO:0005634">
    <property type="term" value="C:nucleus"/>
    <property type="evidence" value="ECO:0007669"/>
    <property type="project" value="UniProtKB-SubCell"/>
</dbReference>